<dbReference type="AlphaFoldDB" id="A0A7S4UE46"/>
<sequence length="643" mass="68170">MAQAKRPPPPPSARLRAQLHAAMTLGDSDAEGASSGAGVWRSAGYQLLQGASTRSIAVSSEPPARLVSPVRAAAALLVLSAALLGIEALRRPALLPRAAYDLGLLQQAWIGTICSPVGTNCSLSKCCDDGRMKCFYKDPGWAECKFTCSPGVNFAEPGPLQTPWTCEVADQVIQPRWPGRRQTTQAPATAAPLPPATTAPPPPATTAPPPPPMTTAPPPPPATAAPPPPATAAPHPPPTPPLPTVAPTPPLPTAVPATAEPRPSATVPPRPPSTTSRPRPATSGRPTSAPEQPRAEDSAVGVHQAPGTTPAPGAKERTENTTPAAEAPLTTSAPRAASSASPAVIASLTVAPLTTSAPRATFSAGPVAAASSTVAPASATEALHTLRTSRATSSKRPMTTALSTTVISGPRPLLLCMSLMLPYGSEVSLIRSQLAMGVGIFGCNSWSVYSNESVELSPGPPVRIVSEVLPGSLQCPISHKFALPAAMNSEIFYRFWTKVFADRRYLSHDWTCKLDPDAVVLPSRIRAHVQYRKSTDPTYLKNCDEGLHGPIEVISRTGMKLLAKGMQRCHDSFQHEWMTYGEDVWLRKCFRIIGVWPQDDYTLLRERACRPYDWPRPCTSGAASFHPLKTPEEYFGCLEEAKR</sequence>
<reference evidence="2" key="1">
    <citation type="submission" date="2021-01" db="EMBL/GenBank/DDBJ databases">
        <authorList>
            <person name="Corre E."/>
            <person name="Pelletier E."/>
            <person name="Niang G."/>
            <person name="Scheremetjew M."/>
            <person name="Finn R."/>
            <person name="Kale V."/>
            <person name="Holt S."/>
            <person name="Cochrane G."/>
            <person name="Meng A."/>
            <person name="Brown T."/>
            <person name="Cohen L."/>
        </authorList>
    </citation>
    <scope>NUCLEOTIDE SEQUENCE</scope>
    <source>
        <strain evidence="2">CCMP3105</strain>
    </source>
</reference>
<accession>A0A7S4UE46</accession>
<protein>
    <submittedName>
        <fullName evidence="2">Uncharacterized protein</fullName>
    </submittedName>
</protein>
<name>A0A7S4UE46_9DINO</name>
<feature type="compositionally biased region" description="Low complexity" evidence="1">
    <location>
        <begin position="273"/>
        <end position="288"/>
    </location>
</feature>
<feature type="compositionally biased region" description="Low complexity" evidence="1">
    <location>
        <begin position="327"/>
        <end position="337"/>
    </location>
</feature>
<evidence type="ECO:0000256" key="1">
    <source>
        <dbReference type="SAM" id="MobiDB-lite"/>
    </source>
</evidence>
<feature type="compositionally biased region" description="Pro residues" evidence="1">
    <location>
        <begin position="192"/>
        <end position="253"/>
    </location>
</feature>
<proteinExistence type="predicted"/>
<dbReference type="PRINTS" id="PR01217">
    <property type="entry name" value="PRICHEXTENSN"/>
</dbReference>
<feature type="compositionally biased region" description="Low complexity" evidence="1">
    <location>
        <begin position="254"/>
        <end position="265"/>
    </location>
</feature>
<gene>
    <name evidence="2" type="ORF">AMON00008_LOCUS14684</name>
</gene>
<organism evidence="2">
    <name type="scientific">Alexandrium monilatum</name>
    <dbReference type="NCBI Taxonomy" id="311494"/>
    <lineage>
        <taxon>Eukaryota</taxon>
        <taxon>Sar</taxon>
        <taxon>Alveolata</taxon>
        <taxon>Dinophyceae</taxon>
        <taxon>Gonyaulacales</taxon>
        <taxon>Pyrocystaceae</taxon>
        <taxon>Alexandrium</taxon>
    </lineage>
</organism>
<feature type="region of interest" description="Disordered" evidence="1">
    <location>
        <begin position="179"/>
        <end position="337"/>
    </location>
</feature>
<dbReference type="EMBL" id="HBNR01022012">
    <property type="protein sequence ID" value="CAE4575065.1"/>
    <property type="molecule type" value="Transcribed_RNA"/>
</dbReference>
<evidence type="ECO:0000313" key="2">
    <source>
        <dbReference type="EMBL" id="CAE4575065.1"/>
    </source>
</evidence>